<name>A0A976N0J8_9VIRU</name>
<evidence type="ECO:0000256" key="1">
    <source>
        <dbReference type="ARBA" id="ARBA00004328"/>
    </source>
</evidence>
<keyword evidence="5" id="KW-0946">Virion</keyword>
<dbReference type="EMBL" id="OM869504">
    <property type="protein sequence ID" value="UPW40831.1"/>
    <property type="molecule type" value="Genomic_DNA"/>
</dbReference>
<dbReference type="GO" id="GO:0005198">
    <property type="term" value="F:structural molecule activity"/>
    <property type="evidence" value="ECO:0007669"/>
    <property type="project" value="InterPro"/>
</dbReference>
<evidence type="ECO:0000256" key="5">
    <source>
        <dbReference type="ARBA" id="ARBA00022844"/>
    </source>
</evidence>
<organism evidence="6">
    <name type="scientific">Sigmofec virus UA08Rod_6581</name>
    <dbReference type="NCBI Taxonomy" id="2929235"/>
    <lineage>
        <taxon>Viruses</taxon>
        <taxon>Monodnaviria</taxon>
        <taxon>Sangervirae</taxon>
        <taxon>Phixviricota</taxon>
        <taxon>Malgrandaviricetes</taxon>
        <taxon>Petitvirales</taxon>
        <taxon>Microviridae</taxon>
    </lineage>
</organism>
<accession>A0A976N0J8</accession>
<evidence type="ECO:0000313" key="6">
    <source>
        <dbReference type="EMBL" id="UPW40831.1"/>
    </source>
</evidence>
<proteinExistence type="inferred from homology"/>
<keyword evidence="3" id="KW-1140">T=1 icosahedral capsid protein</keyword>
<dbReference type="Pfam" id="PF02305">
    <property type="entry name" value="Phage_F"/>
    <property type="match status" value="1"/>
</dbReference>
<dbReference type="Gene3D" id="2.60.169.10">
    <property type="entry name" value="Microviridae F protein"/>
    <property type="match status" value="1"/>
</dbReference>
<sequence>MRPINKGTTDLGRLTPVFCERVLPSDDLKVSLEAQVRMAPLDAPIMEQLNCDFHAFFVPERLLWEDFEEFITTGANGNVQPVKPTGRIILDSSNVSSYLGPSSLVDYLDFPTYPSNTSILPGSPDFTYDATPFLAYQMIWQEYFRDENLQEEIFQFPYPSGTISFGNAKILSLRYRCWSKDYFTSALTSAQLGEDVGVPIAGGNAPVVLVNTVNTPRWQTQSGTTKAGDLQSSATGSTLISPSSGESLNNVQFNPNGTLQANLAGASAVSVNNLRLAIAVQQWRERMITGGTRYKEQLYSMFGVISPDARLQRPEYLGKLNMKLQIGEVFQTSQTTDSSPQGEMSGRSNTYGNGFLFKKYNFKEHGFVFILMSIKPRATYQQGLPRKWQKFDWDDYAWPLLSNLGEQEVKNSELYFDFGPSGQVANDDTFGYQSRYSEYKFLNSTVHGDFKTSLSFWHLGRIFNSRPGLNEDFITVKPADANRIFPVYTGSDNFKDRFWYQILFDVRWNRPLPKFARPGGFTV</sequence>
<dbReference type="InterPro" id="IPR037002">
    <property type="entry name" value="Microviridae_protein_F_sf"/>
</dbReference>
<dbReference type="GO" id="GO:0039615">
    <property type="term" value="C:T=1 icosahedral viral capsid"/>
    <property type="evidence" value="ECO:0007669"/>
    <property type="project" value="UniProtKB-KW"/>
</dbReference>
<comment type="similarity">
    <text evidence="2">Belongs to the microviridae F protein family.</text>
</comment>
<comment type="subcellular location">
    <subcellularLocation>
        <location evidence="1">Virion</location>
    </subcellularLocation>
</comment>
<reference evidence="6" key="1">
    <citation type="submission" date="2022-02" db="EMBL/GenBank/DDBJ databases">
        <title>Towards deciphering the DNA virus diversity associated with rodent species in the families Cricetidae and Heteromyidae.</title>
        <authorList>
            <person name="Lund M."/>
            <person name="Larsen B.B."/>
            <person name="Gryseels S."/>
            <person name="Kraberger S."/>
            <person name="Rowsey D.M."/>
            <person name="Steger L."/>
            <person name="Yule K.M."/>
            <person name="Upham N.S."/>
            <person name="Worobey M."/>
            <person name="Van Doorslaer K."/>
            <person name="Varsani A."/>
        </authorList>
    </citation>
    <scope>NUCLEOTIDE SEQUENCE</scope>
    <source>
        <strain evidence="6">UA08Rod_6581</strain>
    </source>
</reference>
<keyword evidence="4" id="KW-0167">Capsid protein</keyword>
<dbReference type="InterPro" id="IPR016184">
    <property type="entry name" value="Capsid/spike_ssDNA_virus"/>
</dbReference>
<evidence type="ECO:0000256" key="4">
    <source>
        <dbReference type="ARBA" id="ARBA00022561"/>
    </source>
</evidence>
<protein>
    <submittedName>
        <fullName evidence="6">Major capsid protein</fullName>
    </submittedName>
</protein>
<evidence type="ECO:0000256" key="2">
    <source>
        <dbReference type="ARBA" id="ARBA00009963"/>
    </source>
</evidence>
<evidence type="ECO:0000256" key="3">
    <source>
        <dbReference type="ARBA" id="ARBA00022431"/>
    </source>
</evidence>
<dbReference type="InterPro" id="IPR003514">
    <property type="entry name" value="Microviridae_protein_F"/>
</dbReference>
<dbReference type="SUPFAM" id="SSF88645">
    <property type="entry name" value="ssDNA viruses"/>
    <property type="match status" value="1"/>
</dbReference>